<reference evidence="9" key="1">
    <citation type="submission" date="2021-01" db="EMBL/GenBank/DDBJ databases">
        <authorList>
            <consortium name="Genoscope - CEA"/>
            <person name="William W."/>
        </authorList>
    </citation>
    <scope>NUCLEOTIDE SEQUENCE</scope>
</reference>
<dbReference type="GO" id="GO:0006612">
    <property type="term" value="P:protein targeting to membrane"/>
    <property type="evidence" value="ECO:0007669"/>
    <property type="project" value="TreeGrafter"/>
</dbReference>
<gene>
    <name evidence="9" type="ORF">PPENT_87.1.T1500121</name>
</gene>
<dbReference type="PROSITE" id="PS50216">
    <property type="entry name" value="DHHC"/>
    <property type="match status" value="1"/>
</dbReference>
<evidence type="ECO:0000256" key="5">
    <source>
        <dbReference type="ARBA" id="ARBA00023136"/>
    </source>
</evidence>
<evidence type="ECO:0000256" key="7">
    <source>
        <dbReference type="RuleBase" id="RU079119"/>
    </source>
</evidence>
<evidence type="ECO:0000256" key="2">
    <source>
        <dbReference type="ARBA" id="ARBA00022679"/>
    </source>
</evidence>
<organism evidence="9 10">
    <name type="scientific">Paramecium pentaurelia</name>
    <dbReference type="NCBI Taxonomy" id="43138"/>
    <lineage>
        <taxon>Eukaryota</taxon>
        <taxon>Sar</taxon>
        <taxon>Alveolata</taxon>
        <taxon>Ciliophora</taxon>
        <taxon>Intramacronucleata</taxon>
        <taxon>Oligohymenophorea</taxon>
        <taxon>Peniculida</taxon>
        <taxon>Parameciidae</taxon>
        <taxon>Paramecium</taxon>
    </lineage>
</organism>
<keyword evidence="5 7" id="KW-0472">Membrane</keyword>
<dbReference type="GO" id="GO:0016020">
    <property type="term" value="C:membrane"/>
    <property type="evidence" value="ECO:0007669"/>
    <property type="project" value="UniProtKB-SubCell"/>
</dbReference>
<dbReference type="PANTHER" id="PTHR22883">
    <property type="entry name" value="ZINC FINGER DHHC DOMAIN CONTAINING PROTEIN"/>
    <property type="match status" value="1"/>
</dbReference>
<accession>A0A8S1Y307</accession>
<dbReference type="PANTHER" id="PTHR22883:SF203">
    <property type="entry name" value="PALMITOYLTRANSFERASE"/>
    <property type="match status" value="1"/>
</dbReference>
<sequence>MDVDVKQGRLRAVRRNGLVNGINPYQFLSWIYTLFDIVIAYFFAFQFEETGMRELQLILLTVIVTCVIYSCLRTTLIDPTDSIVKEEKLSKLLGKEFKTDIKSYCLVCQAHVQEKTKHCWSCNKCVSKFDHHFYKTNLMFDHQIDASFYPYLLQSIYNMDYMRINVLAATAASAYLWYFHHMSMNDIGKNYFTKVQYNKDKEMIFVTRMGSFGVIREDEFETHHLEVIPYYTKSGVQNMRQNDLGMYELSCLNKQELMYLYMEDAFWNPKLKTQFLTNHTQLISKQYFGLKRNEQEEYEKTQTLKELPLKDLPVP</sequence>
<dbReference type="Pfam" id="PF01529">
    <property type="entry name" value="DHHC"/>
    <property type="match status" value="1"/>
</dbReference>
<keyword evidence="3 7" id="KW-0812">Transmembrane</keyword>
<comment type="subcellular location">
    <subcellularLocation>
        <location evidence="1">Membrane</location>
        <topology evidence="1">Multi-pass membrane protein</topology>
    </subcellularLocation>
</comment>
<evidence type="ECO:0000256" key="6">
    <source>
        <dbReference type="ARBA" id="ARBA00023315"/>
    </source>
</evidence>
<feature type="transmembrane region" description="Helical" evidence="7">
    <location>
        <begin position="161"/>
        <end position="179"/>
    </location>
</feature>
<name>A0A8S1Y307_9CILI</name>
<evidence type="ECO:0000256" key="4">
    <source>
        <dbReference type="ARBA" id="ARBA00022989"/>
    </source>
</evidence>
<keyword evidence="2 7" id="KW-0808">Transferase</keyword>
<evidence type="ECO:0000256" key="3">
    <source>
        <dbReference type="ARBA" id="ARBA00022692"/>
    </source>
</evidence>
<evidence type="ECO:0000313" key="10">
    <source>
        <dbReference type="Proteomes" id="UP000689195"/>
    </source>
</evidence>
<dbReference type="EC" id="2.3.1.225" evidence="7"/>
<dbReference type="InterPro" id="IPR039859">
    <property type="entry name" value="PFA4/ZDH16/20/ERF2-like"/>
</dbReference>
<dbReference type="GO" id="GO:0005783">
    <property type="term" value="C:endoplasmic reticulum"/>
    <property type="evidence" value="ECO:0007669"/>
    <property type="project" value="TreeGrafter"/>
</dbReference>
<keyword evidence="10" id="KW-1185">Reference proteome</keyword>
<evidence type="ECO:0000259" key="8">
    <source>
        <dbReference type="Pfam" id="PF01529"/>
    </source>
</evidence>
<dbReference type="AlphaFoldDB" id="A0A8S1Y307"/>
<dbReference type="OrthoDB" id="305623at2759"/>
<evidence type="ECO:0000313" key="9">
    <source>
        <dbReference type="EMBL" id="CAD8208396.1"/>
    </source>
</evidence>
<dbReference type="GO" id="GO:0005794">
    <property type="term" value="C:Golgi apparatus"/>
    <property type="evidence" value="ECO:0007669"/>
    <property type="project" value="TreeGrafter"/>
</dbReference>
<feature type="domain" description="Palmitoyltransferase DHHC" evidence="8">
    <location>
        <begin position="99"/>
        <end position="132"/>
    </location>
</feature>
<proteinExistence type="inferred from homology"/>
<comment type="caution">
    <text evidence="9">The sequence shown here is derived from an EMBL/GenBank/DDBJ whole genome shotgun (WGS) entry which is preliminary data.</text>
</comment>
<keyword evidence="6 7" id="KW-0012">Acyltransferase</keyword>
<dbReference type="GO" id="GO:0019706">
    <property type="term" value="F:protein-cysteine S-palmitoyltransferase activity"/>
    <property type="evidence" value="ECO:0007669"/>
    <property type="project" value="UniProtKB-EC"/>
</dbReference>
<feature type="transmembrane region" description="Helical" evidence="7">
    <location>
        <begin position="27"/>
        <end position="45"/>
    </location>
</feature>
<dbReference type="Proteomes" id="UP000689195">
    <property type="component" value="Unassembled WGS sequence"/>
</dbReference>
<feature type="transmembrane region" description="Helical" evidence="7">
    <location>
        <begin position="57"/>
        <end position="76"/>
    </location>
</feature>
<evidence type="ECO:0000256" key="1">
    <source>
        <dbReference type="ARBA" id="ARBA00004141"/>
    </source>
</evidence>
<protein>
    <recommendedName>
        <fullName evidence="7">Palmitoyltransferase</fullName>
        <ecNumber evidence="7">2.3.1.225</ecNumber>
    </recommendedName>
</protein>
<dbReference type="EMBL" id="CAJJDO010000150">
    <property type="protein sequence ID" value="CAD8208396.1"/>
    <property type="molecule type" value="Genomic_DNA"/>
</dbReference>
<comment type="catalytic activity">
    <reaction evidence="7">
        <text>L-cysteinyl-[protein] + hexadecanoyl-CoA = S-hexadecanoyl-L-cysteinyl-[protein] + CoA</text>
        <dbReference type="Rhea" id="RHEA:36683"/>
        <dbReference type="Rhea" id="RHEA-COMP:10131"/>
        <dbReference type="Rhea" id="RHEA-COMP:11032"/>
        <dbReference type="ChEBI" id="CHEBI:29950"/>
        <dbReference type="ChEBI" id="CHEBI:57287"/>
        <dbReference type="ChEBI" id="CHEBI:57379"/>
        <dbReference type="ChEBI" id="CHEBI:74151"/>
        <dbReference type="EC" id="2.3.1.225"/>
    </reaction>
</comment>
<keyword evidence="4 7" id="KW-1133">Transmembrane helix</keyword>
<comment type="domain">
    <text evidence="7">The DHHC domain is required for palmitoyltransferase activity.</text>
</comment>
<dbReference type="InterPro" id="IPR001594">
    <property type="entry name" value="Palmitoyltrfase_DHHC"/>
</dbReference>
<comment type="similarity">
    <text evidence="7">Belongs to the DHHC palmitoyltransferase family.</text>
</comment>